<organism evidence="1">
    <name type="scientific">uncultured Frankineae bacterium</name>
    <dbReference type="NCBI Taxonomy" id="437475"/>
    <lineage>
        <taxon>Bacteria</taxon>
        <taxon>Bacillati</taxon>
        <taxon>Actinomycetota</taxon>
        <taxon>Actinomycetes</taxon>
        <taxon>Frankiales</taxon>
        <taxon>environmental samples</taxon>
    </lineage>
</organism>
<sequence length="63" mass="7225">MHPWVQGEPATLHFVAVARWLSRARDRAHRVVDHVSGDDVLEPSPEAAHRLHRRLPDAFVRSL</sequence>
<gene>
    <name evidence="1" type="ORF">AVDCRST_MAG07-914</name>
</gene>
<dbReference type="EMBL" id="CADCUB010000047">
    <property type="protein sequence ID" value="CAA9315894.1"/>
    <property type="molecule type" value="Genomic_DNA"/>
</dbReference>
<accession>A0A6J4KUR9</accession>
<reference evidence="1" key="1">
    <citation type="submission" date="2020-02" db="EMBL/GenBank/DDBJ databases">
        <authorList>
            <person name="Meier V. D."/>
        </authorList>
    </citation>
    <scope>NUCLEOTIDE SEQUENCE</scope>
    <source>
        <strain evidence="1">AVDCRST_MAG07</strain>
    </source>
</reference>
<evidence type="ECO:0000313" key="1">
    <source>
        <dbReference type="EMBL" id="CAA9315894.1"/>
    </source>
</evidence>
<name>A0A6J4KUR9_9ACTN</name>
<dbReference type="AlphaFoldDB" id="A0A6J4KUR9"/>
<proteinExistence type="predicted"/>
<protein>
    <submittedName>
        <fullName evidence="1">Uncharacterized protein</fullName>
    </submittedName>
</protein>